<protein>
    <submittedName>
        <fullName evidence="2">Uncharacterized protein</fullName>
    </submittedName>
</protein>
<accession>A0A316A3A1</accession>
<dbReference type="Proteomes" id="UP000245469">
    <property type="component" value="Unassembled WGS sequence"/>
</dbReference>
<name>A0A316A3A1_9ACTN</name>
<comment type="caution">
    <text evidence="2">The sequence shown here is derived from an EMBL/GenBank/DDBJ whole genome shotgun (WGS) entry which is preliminary data.</text>
</comment>
<feature type="transmembrane region" description="Helical" evidence="1">
    <location>
        <begin position="46"/>
        <end position="68"/>
    </location>
</feature>
<dbReference type="AlphaFoldDB" id="A0A316A3A1"/>
<evidence type="ECO:0000256" key="1">
    <source>
        <dbReference type="SAM" id="Phobius"/>
    </source>
</evidence>
<reference evidence="2 3" key="1">
    <citation type="submission" date="2018-03" db="EMBL/GenBank/DDBJ databases">
        <title>Genomic Encyclopedia of Archaeal and Bacterial Type Strains, Phase II (KMG-II): from individual species to whole genera.</title>
        <authorList>
            <person name="Goeker M."/>
        </authorList>
    </citation>
    <scope>NUCLEOTIDE SEQUENCE [LARGE SCALE GENOMIC DNA]</scope>
    <source>
        <strain evidence="2 3">DSM 44889</strain>
    </source>
</reference>
<proteinExistence type="predicted"/>
<keyword evidence="1" id="KW-1133">Transmembrane helix</keyword>
<dbReference type="EMBL" id="QGDQ01000020">
    <property type="protein sequence ID" value="PWJ51758.1"/>
    <property type="molecule type" value="Genomic_DNA"/>
</dbReference>
<keyword evidence="1" id="KW-0812">Transmembrane</keyword>
<evidence type="ECO:0000313" key="2">
    <source>
        <dbReference type="EMBL" id="PWJ51758.1"/>
    </source>
</evidence>
<sequence>MRGTLGAGPRTCRRSHLGTARRALLRRAARSRAGSLPGVSIQALETFYLCLLVLSSVVIMWFSFYVVLRLFKGQR</sequence>
<gene>
    <name evidence="2" type="ORF">BXY45_12036</name>
</gene>
<organism evidence="2 3">
    <name type="scientific">Quadrisphaera granulorum</name>
    <dbReference type="NCBI Taxonomy" id="317664"/>
    <lineage>
        <taxon>Bacteria</taxon>
        <taxon>Bacillati</taxon>
        <taxon>Actinomycetota</taxon>
        <taxon>Actinomycetes</taxon>
        <taxon>Kineosporiales</taxon>
        <taxon>Kineosporiaceae</taxon>
        <taxon>Quadrisphaera</taxon>
    </lineage>
</organism>
<keyword evidence="3" id="KW-1185">Reference proteome</keyword>
<evidence type="ECO:0000313" key="3">
    <source>
        <dbReference type="Proteomes" id="UP000245469"/>
    </source>
</evidence>
<keyword evidence="1" id="KW-0472">Membrane</keyword>